<dbReference type="OrthoDB" id="6730379at2759"/>
<dbReference type="PANTHER" id="PTHR43791:SF18">
    <property type="entry name" value="NICOTINIC ACID TRANSPORTER TNA1, PUTATIVE (AFU_ORTHOLOGUE AFUA_3G03820)-RELATED"/>
    <property type="match status" value="1"/>
</dbReference>
<comment type="subcellular location">
    <subcellularLocation>
        <location evidence="1">Membrane</location>
        <topology evidence="1">Multi-pass membrane protein</topology>
    </subcellularLocation>
</comment>
<evidence type="ECO:0000256" key="6">
    <source>
        <dbReference type="SAM" id="Phobius"/>
    </source>
</evidence>
<dbReference type="GO" id="GO:0022857">
    <property type="term" value="F:transmembrane transporter activity"/>
    <property type="evidence" value="ECO:0007669"/>
    <property type="project" value="InterPro"/>
</dbReference>
<evidence type="ECO:0000256" key="2">
    <source>
        <dbReference type="ARBA" id="ARBA00022448"/>
    </source>
</evidence>
<feature type="transmembrane region" description="Helical" evidence="6">
    <location>
        <begin position="206"/>
        <end position="228"/>
    </location>
</feature>
<protein>
    <recommendedName>
        <fullName evidence="9">Major facilitator superfamily (MFS) profile domain-containing protein</fullName>
    </recommendedName>
</protein>
<keyword evidence="3 6" id="KW-0812">Transmembrane</keyword>
<feature type="transmembrane region" description="Helical" evidence="6">
    <location>
        <begin position="132"/>
        <end position="152"/>
    </location>
</feature>
<dbReference type="PANTHER" id="PTHR43791">
    <property type="entry name" value="PERMEASE-RELATED"/>
    <property type="match status" value="1"/>
</dbReference>
<dbReference type="Proteomes" id="UP000279259">
    <property type="component" value="Unassembled WGS sequence"/>
</dbReference>
<keyword evidence="5 6" id="KW-0472">Membrane</keyword>
<feature type="transmembrane region" description="Helical" evidence="6">
    <location>
        <begin position="104"/>
        <end position="126"/>
    </location>
</feature>
<dbReference type="GO" id="GO:0016020">
    <property type="term" value="C:membrane"/>
    <property type="evidence" value="ECO:0007669"/>
    <property type="project" value="UniProtKB-SubCell"/>
</dbReference>
<name>A0A427XMI2_9TREE</name>
<reference evidence="7 8" key="1">
    <citation type="submission" date="2018-11" db="EMBL/GenBank/DDBJ databases">
        <title>Genome sequence of Saitozyma podzolica DSM 27192.</title>
        <authorList>
            <person name="Aliyu H."/>
            <person name="Gorte O."/>
            <person name="Ochsenreither K."/>
        </authorList>
    </citation>
    <scope>NUCLEOTIDE SEQUENCE [LARGE SCALE GENOMIC DNA]</scope>
    <source>
        <strain evidence="7 8">DSM 27192</strain>
    </source>
</reference>
<dbReference type="Pfam" id="PF07690">
    <property type="entry name" value="MFS_1"/>
    <property type="match status" value="1"/>
</dbReference>
<evidence type="ECO:0000313" key="8">
    <source>
        <dbReference type="Proteomes" id="UP000279259"/>
    </source>
</evidence>
<sequence>MMNAPVTTPTDDEKTIAPPHNAVEVCGPGASEDALIEQYGAQRVRRLLLKVRGVVKSCRLPQVDLHLMPALVFLYLISFVDRGTLANASILGIKTDLNIDTTQYNLLATVFLFTYSLLDIPSNWILQKIRPNIWISVLCFVWGVITILSGLVRNYSGAIAARVFLGVAEAGFFVSMIREVMAYPTQPAAVFITSVWYPRKQVQWRIAIFYCMGSLSGSFTGLIAYGVAHMDGRAGLAAWRRSETSTKADSQKVGSLSSKAL</sequence>
<evidence type="ECO:0000313" key="7">
    <source>
        <dbReference type="EMBL" id="RSH80085.1"/>
    </source>
</evidence>
<dbReference type="InterPro" id="IPR011701">
    <property type="entry name" value="MFS"/>
</dbReference>
<dbReference type="Gene3D" id="1.20.1250.20">
    <property type="entry name" value="MFS general substrate transporter like domains"/>
    <property type="match status" value="1"/>
</dbReference>
<keyword evidence="8" id="KW-1185">Reference proteome</keyword>
<evidence type="ECO:0000256" key="4">
    <source>
        <dbReference type="ARBA" id="ARBA00022989"/>
    </source>
</evidence>
<dbReference type="AlphaFoldDB" id="A0A427XMI2"/>
<gene>
    <name evidence="7" type="ORF">EHS25_007287</name>
</gene>
<evidence type="ECO:0000256" key="5">
    <source>
        <dbReference type="ARBA" id="ARBA00023136"/>
    </source>
</evidence>
<proteinExistence type="predicted"/>
<keyword evidence="2" id="KW-0813">Transport</keyword>
<dbReference type="STRING" id="1890683.A0A427XMI2"/>
<organism evidence="7 8">
    <name type="scientific">Saitozyma podzolica</name>
    <dbReference type="NCBI Taxonomy" id="1890683"/>
    <lineage>
        <taxon>Eukaryota</taxon>
        <taxon>Fungi</taxon>
        <taxon>Dikarya</taxon>
        <taxon>Basidiomycota</taxon>
        <taxon>Agaricomycotina</taxon>
        <taxon>Tremellomycetes</taxon>
        <taxon>Tremellales</taxon>
        <taxon>Trimorphomycetaceae</taxon>
        <taxon>Saitozyma</taxon>
    </lineage>
</organism>
<dbReference type="EMBL" id="RSCD01000037">
    <property type="protein sequence ID" value="RSH80085.1"/>
    <property type="molecule type" value="Genomic_DNA"/>
</dbReference>
<dbReference type="SUPFAM" id="SSF103473">
    <property type="entry name" value="MFS general substrate transporter"/>
    <property type="match status" value="1"/>
</dbReference>
<evidence type="ECO:0008006" key="9">
    <source>
        <dbReference type="Google" id="ProtNLM"/>
    </source>
</evidence>
<comment type="caution">
    <text evidence="7">The sequence shown here is derived from an EMBL/GenBank/DDBJ whole genome shotgun (WGS) entry which is preliminary data.</text>
</comment>
<accession>A0A427XMI2</accession>
<dbReference type="InterPro" id="IPR036259">
    <property type="entry name" value="MFS_trans_sf"/>
</dbReference>
<keyword evidence="4 6" id="KW-1133">Transmembrane helix</keyword>
<evidence type="ECO:0000256" key="1">
    <source>
        <dbReference type="ARBA" id="ARBA00004141"/>
    </source>
</evidence>
<evidence type="ECO:0000256" key="3">
    <source>
        <dbReference type="ARBA" id="ARBA00022692"/>
    </source>
</evidence>